<evidence type="ECO:0000313" key="2">
    <source>
        <dbReference type="EMBL" id="MFD0867571.1"/>
    </source>
</evidence>
<gene>
    <name evidence="2" type="ORF">ACFQ03_00235</name>
</gene>
<sequence length="119" mass="13469">MSGGKHVQTPDNERETAGNVGEEDIMTDVAEASKKTIQASWKNITNHFHAVKSYDWVEVIRNHYNRSPRPSALETLDSKELVNIYRQAVAANTSKEFIELIVDTLRGRNVDVVKVMNSR</sequence>
<organism evidence="2 3">
    <name type="scientific">Paenibacillus residui</name>
    <dbReference type="NCBI Taxonomy" id="629724"/>
    <lineage>
        <taxon>Bacteria</taxon>
        <taxon>Bacillati</taxon>
        <taxon>Bacillota</taxon>
        <taxon>Bacilli</taxon>
        <taxon>Bacillales</taxon>
        <taxon>Paenibacillaceae</taxon>
        <taxon>Paenibacillus</taxon>
    </lineage>
</organism>
<accession>A0ABW3D2E2</accession>
<reference evidence="3" key="1">
    <citation type="journal article" date="2019" name="Int. J. Syst. Evol. Microbiol.">
        <title>The Global Catalogue of Microorganisms (GCM) 10K type strain sequencing project: providing services to taxonomists for standard genome sequencing and annotation.</title>
        <authorList>
            <consortium name="The Broad Institute Genomics Platform"/>
            <consortium name="The Broad Institute Genome Sequencing Center for Infectious Disease"/>
            <person name="Wu L."/>
            <person name="Ma J."/>
        </authorList>
    </citation>
    <scope>NUCLEOTIDE SEQUENCE [LARGE SCALE GENOMIC DNA]</scope>
    <source>
        <strain evidence="3">CCUG 57263</strain>
    </source>
</reference>
<keyword evidence="3" id="KW-1185">Reference proteome</keyword>
<dbReference type="Proteomes" id="UP001597120">
    <property type="component" value="Unassembled WGS sequence"/>
</dbReference>
<dbReference type="EMBL" id="JBHTIU010000001">
    <property type="protein sequence ID" value="MFD0867571.1"/>
    <property type="molecule type" value="Genomic_DNA"/>
</dbReference>
<protein>
    <submittedName>
        <fullName evidence="2">Uncharacterized protein</fullName>
    </submittedName>
</protein>
<name>A0ABW3D2E2_9BACL</name>
<evidence type="ECO:0000313" key="3">
    <source>
        <dbReference type="Proteomes" id="UP001597120"/>
    </source>
</evidence>
<dbReference type="RefSeq" id="WP_379285344.1">
    <property type="nucleotide sequence ID" value="NZ_JBHTIU010000001.1"/>
</dbReference>
<evidence type="ECO:0000256" key="1">
    <source>
        <dbReference type="SAM" id="MobiDB-lite"/>
    </source>
</evidence>
<comment type="caution">
    <text evidence="2">The sequence shown here is derived from an EMBL/GenBank/DDBJ whole genome shotgun (WGS) entry which is preliminary data.</text>
</comment>
<proteinExistence type="predicted"/>
<feature type="region of interest" description="Disordered" evidence="1">
    <location>
        <begin position="1"/>
        <end position="22"/>
    </location>
</feature>